<dbReference type="SUPFAM" id="SSF52833">
    <property type="entry name" value="Thioredoxin-like"/>
    <property type="match status" value="1"/>
</dbReference>
<gene>
    <name evidence="2" type="ORF">C8A00DRAFT_17573</name>
</gene>
<dbReference type="AlphaFoldDB" id="A0AAN6ZT67"/>
<evidence type="ECO:0000256" key="1">
    <source>
        <dbReference type="SAM" id="MobiDB-lite"/>
    </source>
</evidence>
<feature type="region of interest" description="Disordered" evidence="1">
    <location>
        <begin position="351"/>
        <end position="374"/>
    </location>
</feature>
<feature type="compositionally biased region" description="Low complexity" evidence="1">
    <location>
        <begin position="20"/>
        <end position="44"/>
    </location>
</feature>
<feature type="region of interest" description="Disordered" evidence="1">
    <location>
        <begin position="268"/>
        <end position="301"/>
    </location>
</feature>
<proteinExistence type="predicted"/>
<reference evidence="2" key="2">
    <citation type="submission" date="2023-05" db="EMBL/GenBank/DDBJ databases">
        <authorList>
            <consortium name="Lawrence Berkeley National Laboratory"/>
            <person name="Steindorff A."/>
            <person name="Hensen N."/>
            <person name="Bonometti L."/>
            <person name="Westerberg I."/>
            <person name="Brannstrom I.O."/>
            <person name="Guillou S."/>
            <person name="Cros-Aarteil S."/>
            <person name="Calhoun S."/>
            <person name="Haridas S."/>
            <person name="Kuo A."/>
            <person name="Mondo S."/>
            <person name="Pangilinan J."/>
            <person name="Riley R."/>
            <person name="Labutti K."/>
            <person name="Andreopoulos B."/>
            <person name="Lipzen A."/>
            <person name="Chen C."/>
            <person name="Yanf M."/>
            <person name="Daum C."/>
            <person name="Ng V."/>
            <person name="Clum A."/>
            <person name="Ohm R."/>
            <person name="Martin F."/>
            <person name="Silar P."/>
            <person name="Natvig D."/>
            <person name="Lalanne C."/>
            <person name="Gautier V."/>
            <person name="Ament-Velasquez S.L."/>
            <person name="Kruys A."/>
            <person name="Hutchinson M.I."/>
            <person name="Powell A.J."/>
            <person name="Barry K."/>
            <person name="Miller A.N."/>
            <person name="Grigoriev I.V."/>
            <person name="Debuchy R."/>
            <person name="Gladieux P."/>
            <person name="Thoren M.H."/>
            <person name="Johannesson H."/>
        </authorList>
    </citation>
    <scope>NUCLEOTIDE SEQUENCE</scope>
    <source>
        <strain evidence="2">CBS 538.74</strain>
    </source>
</reference>
<feature type="compositionally biased region" description="Basic and acidic residues" evidence="1">
    <location>
        <begin position="277"/>
        <end position="301"/>
    </location>
</feature>
<dbReference type="CDD" id="cd02970">
    <property type="entry name" value="PRX_like2"/>
    <property type="match status" value="1"/>
</dbReference>
<comment type="caution">
    <text evidence="2">The sequence shown here is derived from an EMBL/GenBank/DDBJ whole genome shotgun (WGS) entry which is preliminary data.</text>
</comment>
<dbReference type="FunFam" id="3.40.30.10:FF:000404">
    <property type="entry name" value="WGS project CABT00000000 data, contig 2.14"/>
    <property type="match status" value="1"/>
</dbReference>
<keyword evidence="3" id="KW-1185">Reference proteome</keyword>
<accession>A0AAN6ZT67</accession>
<dbReference type="EMBL" id="MU857040">
    <property type="protein sequence ID" value="KAK4150980.1"/>
    <property type="molecule type" value="Genomic_DNA"/>
</dbReference>
<dbReference type="InterPro" id="IPR036249">
    <property type="entry name" value="Thioredoxin-like_sf"/>
</dbReference>
<dbReference type="PANTHER" id="PTHR28630">
    <property type="match status" value="1"/>
</dbReference>
<organism evidence="2 3">
    <name type="scientific">Chaetomidium leptoderma</name>
    <dbReference type="NCBI Taxonomy" id="669021"/>
    <lineage>
        <taxon>Eukaryota</taxon>
        <taxon>Fungi</taxon>
        <taxon>Dikarya</taxon>
        <taxon>Ascomycota</taxon>
        <taxon>Pezizomycotina</taxon>
        <taxon>Sordariomycetes</taxon>
        <taxon>Sordariomycetidae</taxon>
        <taxon>Sordariales</taxon>
        <taxon>Chaetomiaceae</taxon>
        <taxon>Chaetomidium</taxon>
    </lineage>
</organism>
<sequence length="374" mass="39894">MTPEAVPGTAAPKNAVDLVAKPAPEAAPAIAEGQSSTPPPATTASAAANIENTGVTGADGINPLDFDGEIDTNHDLPSPETIRKIDNYVVLDRDGKSHTFRSLYTGRHAARRVMIIFIRHFYCGNCQEYLRALTESITPSALLALPSPTFLCIIGCGDPALIDSYTADAGACPFPIYTDPTRKLYAELGLQRTLALGPRPAYTKQHLLRTSLQGVVQGLKQIKAGLALKSGDGKQNGGEFLFEPVDDAAGGGAPMTPLGMSIEEGWLEQQQKQGQGKGEEGENEKRGSNETSLDGKGEAGAEGEDKIVTWCHRMRTTRDHAEVPELMEVLGLDGHGRPVEDRERWERALRERKGTGLSLGGRAAAGKTEAQTTA</sequence>
<dbReference type="Pfam" id="PF13911">
    <property type="entry name" value="AhpC-TSA_2"/>
    <property type="match status" value="1"/>
</dbReference>
<evidence type="ECO:0000313" key="3">
    <source>
        <dbReference type="Proteomes" id="UP001302745"/>
    </source>
</evidence>
<evidence type="ECO:0000313" key="2">
    <source>
        <dbReference type="EMBL" id="KAK4150980.1"/>
    </source>
</evidence>
<dbReference type="Proteomes" id="UP001302745">
    <property type="component" value="Unassembled WGS sequence"/>
</dbReference>
<dbReference type="PANTHER" id="PTHR28630:SF3">
    <property type="entry name" value="PEROXIREDOXIN-LIKE 2C"/>
    <property type="match status" value="1"/>
</dbReference>
<feature type="region of interest" description="Disordered" evidence="1">
    <location>
        <begin position="1"/>
        <end position="44"/>
    </location>
</feature>
<reference evidence="2" key="1">
    <citation type="journal article" date="2023" name="Mol. Phylogenet. Evol.">
        <title>Genome-scale phylogeny and comparative genomics of the fungal order Sordariales.</title>
        <authorList>
            <person name="Hensen N."/>
            <person name="Bonometti L."/>
            <person name="Westerberg I."/>
            <person name="Brannstrom I.O."/>
            <person name="Guillou S."/>
            <person name="Cros-Aarteil S."/>
            <person name="Calhoun S."/>
            <person name="Haridas S."/>
            <person name="Kuo A."/>
            <person name="Mondo S."/>
            <person name="Pangilinan J."/>
            <person name="Riley R."/>
            <person name="LaButti K."/>
            <person name="Andreopoulos B."/>
            <person name="Lipzen A."/>
            <person name="Chen C."/>
            <person name="Yan M."/>
            <person name="Daum C."/>
            <person name="Ng V."/>
            <person name="Clum A."/>
            <person name="Steindorff A."/>
            <person name="Ohm R.A."/>
            <person name="Martin F."/>
            <person name="Silar P."/>
            <person name="Natvig D.O."/>
            <person name="Lalanne C."/>
            <person name="Gautier V."/>
            <person name="Ament-Velasquez S.L."/>
            <person name="Kruys A."/>
            <person name="Hutchinson M.I."/>
            <person name="Powell A.J."/>
            <person name="Barry K."/>
            <person name="Miller A.N."/>
            <person name="Grigoriev I.V."/>
            <person name="Debuchy R."/>
            <person name="Gladieux P."/>
            <person name="Hiltunen Thoren M."/>
            <person name="Johannesson H."/>
        </authorList>
    </citation>
    <scope>NUCLEOTIDE SEQUENCE</scope>
    <source>
        <strain evidence="2">CBS 538.74</strain>
    </source>
</reference>
<protein>
    <submittedName>
        <fullName evidence="2">Thioredoxin-like protein AAED1</fullName>
    </submittedName>
</protein>
<name>A0AAN6ZT67_9PEZI</name>
<dbReference type="InterPro" id="IPR032801">
    <property type="entry name" value="PXL2A/B/C"/>
</dbReference>